<keyword evidence="5" id="KW-0472">Membrane</keyword>
<dbReference type="SUPFAM" id="SSF58104">
    <property type="entry name" value="Methyl-accepting chemotaxis protein (MCP) signaling domain"/>
    <property type="match status" value="1"/>
</dbReference>
<keyword evidence="5" id="KW-1133">Transmembrane helix</keyword>
<dbReference type="Gene3D" id="6.10.340.10">
    <property type="match status" value="1"/>
</dbReference>
<reference evidence="8 9" key="1">
    <citation type="submission" date="2018-09" db="EMBL/GenBank/DDBJ databases">
        <title>Murine metabolic-syndrome-specific gut microbial biobank.</title>
        <authorList>
            <person name="Liu C."/>
        </authorList>
    </citation>
    <scope>NUCLEOTIDE SEQUENCE [LARGE SCALE GENOMIC DNA]</scope>
    <source>
        <strain evidence="8 9">0.1xD8-82</strain>
    </source>
</reference>
<evidence type="ECO:0000256" key="2">
    <source>
        <dbReference type="ARBA" id="ARBA00029447"/>
    </source>
</evidence>
<gene>
    <name evidence="8" type="ORF">D7V94_05080</name>
</gene>
<keyword evidence="1 3" id="KW-0807">Transducer</keyword>
<name>A0A3A9AMB4_9FIRM</name>
<evidence type="ECO:0000313" key="9">
    <source>
        <dbReference type="Proteomes" id="UP000280696"/>
    </source>
</evidence>
<dbReference type="InterPro" id="IPR003660">
    <property type="entry name" value="HAMP_dom"/>
</dbReference>
<comment type="similarity">
    <text evidence="2">Belongs to the methyl-accepting chemotaxis (MCP) protein family.</text>
</comment>
<dbReference type="OrthoDB" id="5449717at2"/>
<dbReference type="Pfam" id="PF00015">
    <property type="entry name" value="MCPsignal"/>
    <property type="match status" value="1"/>
</dbReference>
<dbReference type="CDD" id="cd12912">
    <property type="entry name" value="PDC2_MCP_like"/>
    <property type="match status" value="1"/>
</dbReference>
<feature type="domain" description="HAMP" evidence="7">
    <location>
        <begin position="205"/>
        <end position="261"/>
    </location>
</feature>
<dbReference type="InterPro" id="IPR004089">
    <property type="entry name" value="MCPsignal_dom"/>
</dbReference>
<dbReference type="PANTHER" id="PTHR32089:SF112">
    <property type="entry name" value="LYSOZYME-LIKE PROTEIN-RELATED"/>
    <property type="match status" value="1"/>
</dbReference>
<dbReference type="GO" id="GO:0007165">
    <property type="term" value="P:signal transduction"/>
    <property type="evidence" value="ECO:0007669"/>
    <property type="project" value="UniProtKB-KW"/>
</dbReference>
<evidence type="ECO:0000256" key="5">
    <source>
        <dbReference type="SAM" id="Phobius"/>
    </source>
</evidence>
<keyword evidence="5" id="KW-0812">Transmembrane</keyword>
<evidence type="ECO:0000259" key="6">
    <source>
        <dbReference type="PROSITE" id="PS50111"/>
    </source>
</evidence>
<evidence type="ECO:0000256" key="4">
    <source>
        <dbReference type="SAM" id="Coils"/>
    </source>
</evidence>
<proteinExistence type="inferred from homology"/>
<dbReference type="EMBL" id="RAYQ01000004">
    <property type="protein sequence ID" value="RKI92710.1"/>
    <property type="molecule type" value="Genomic_DNA"/>
</dbReference>
<dbReference type="PANTHER" id="PTHR32089">
    <property type="entry name" value="METHYL-ACCEPTING CHEMOTAXIS PROTEIN MCPB"/>
    <property type="match status" value="1"/>
</dbReference>
<dbReference type="GO" id="GO:0016020">
    <property type="term" value="C:membrane"/>
    <property type="evidence" value="ECO:0007669"/>
    <property type="project" value="InterPro"/>
</dbReference>
<evidence type="ECO:0000259" key="7">
    <source>
        <dbReference type="PROSITE" id="PS50885"/>
    </source>
</evidence>
<feature type="domain" description="Methyl-accepting transducer" evidence="6">
    <location>
        <begin position="280"/>
        <end position="537"/>
    </location>
</feature>
<protein>
    <submittedName>
        <fullName evidence="8">Methyl-accepting chemotaxis protein</fullName>
    </submittedName>
</protein>
<keyword evidence="9" id="KW-1185">Reference proteome</keyword>
<organism evidence="8 9">
    <name type="scientific">Parablautia intestinalis</name>
    <dbReference type="NCBI Taxonomy" id="2320100"/>
    <lineage>
        <taxon>Bacteria</taxon>
        <taxon>Bacillati</taxon>
        <taxon>Bacillota</taxon>
        <taxon>Clostridia</taxon>
        <taxon>Lachnospirales</taxon>
        <taxon>Lachnospiraceae</taxon>
        <taxon>Parablautia</taxon>
    </lineage>
</organism>
<dbReference type="Gene3D" id="3.30.450.20">
    <property type="entry name" value="PAS domain"/>
    <property type="match status" value="1"/>
</dbReference>
<dbReference type="RefSeq" id="WP_120467462.1">
    <property type="nucleotide sequence ID" value="NZ_RAYQ01000004.1"/>
</dbReference>
<feature type="transmembrane region" description="Helical" evidence="5">
    <location>
        <begin position="186"/>
        <end position="208"/>
    </location>
</feature>
<feature type="coiled-coil region" evidence="4">
    <location>
        <begin position="540"/>
        <end position="567"/>
    </location>
</feature>
<dbReference type="SMART" id="SM00283">
    <property type="entry name" value="MA"/>
    <property type="match status" value="1"/>
</dbReference>
<dbReference type="PROSITE" id="PS50111">
    <property type="entry name" value="CHEMOTAXIS_TRANSDUC_2"/>
    <property type="match status" value="1"/>
</dbReference>
<comment type="caution">
    <text evidence="8">The sequence shown here is derived from an EMBL/GenBank/DDBJ whole genome shotgun (WGS) entry which is preliminary data.</text>
</comment>
<accession>A0A3A9AMB4</accession>
<evidence type="ECO:0000313" key="8">
    <source>
        <dbReference type="EMBL" id="RKI92710.1"/>
    </source>
</evidence>
<dbReference type="AlphaFoldDB" id="A0A3A9AMB4"/>
<dbReference type="Proteomes" id="UP000280696">
    <property type="component" value="Unassembled WGS sequence"/>
</dbReference>
<keyword evidence="4" id="KW-0175">Coiled coil</keyword>
<dbReference type="PROSITE" id="PS50885">
    <property type="entry name" value="HAMP"/>
    <property type="match status" value="1"/>
</dbReference>
<evidence type="ECO:0000256" key="3">
    <source>
        <dbReference type="PROSITE-ProRule" id="PRU00284"/>
    </source>
</evidence>
<evidence type="ECO:0000256" key="1">
    <source>
        <dbReference type="ARBA" id="ARBA00023224"/>
    </source>
</evidence>
<dbReference type="Gene3D" id="1.10.287.950">
    <property type="entry name" value="Methyl-accepting chemotaxis protein"/>
    <property type="match status" value="1"/>
</dbReference>
<sequence length="567" mass="62131">MEKNKVSFFNSIKTKITLLVIVSVLITTVLCMWTVIPLVEDSQSELIKSYMKDVVLVAGKNIDKEMEYLSAADVLSSESLGSVIGNVTVHNMESSYAYAVSDDGTMLYHPMESKIGQPVENDAVKQILGEISRGRRPETDVITYKFSGSMKYASFYVGENMDFVVVITADEEEVLSGSGIILKNSCYAACFILVLCSVFGFILSIRIVRPIRKITLIITSLSEMNFSENKLQAYINKQKDEIGVMGRSIDSLRKELVVMMKGISGNSESLFEASGALSTSSGETAIAVEQIEKAVSEIAQGATAQAQETQTATEDIILMGNMIEDTSREMESLRENAEKVRNAGNQAMDILSSLSSVNQRTKEAIQVVYDQTNTTNESALKIKEATDIISEIAEETNLLSLNASIEAARAGEQGRGFAVVATQIQKLAEQSNESARQIDDIIHSLIKDSEESVETMKEVRNIIGQQNENVIHTEHAFNNVKEGIDQSIESIEMIASKTQELDEARVRVVDVVQNLNAIAQENAASTEETSASAAEAGTTVESIADNARNLNEIAKQLEENVQKFIME</sequence>
<feature type="transmembrane region" description="Helical" evidence="5">
    <location>
        <begin position="16"/>
        <end position="39"/>
    </location>
</feature>